<feature type="transmembrane region" description="Helical" evidence="2">
    <location>
        <begin position="268"/>
        <end position="294"/>
    </location>
</feature>
<reference evidence="5" key="1">
    <citation type="submission" date="2023-06" db="EMBL/GenBank/DDBJ databases">
        <title>Conoideocrella luteorostrata (Hypocreales: Clavicipitaceae), a potential biocontrol fungus for elongate hemlock scale in United States Christmas tree production areas.</title>
        <authorList>
            <person name="Barrett H."/>
            <person name="Lovett B."/>
            <person name="Macias A.M."/>
            <person name="Stajich J.E."/>
            <person name="Kasson M.T."/>
        </authorList>
    </citation>
    <scope>NUCLEOTIDE SEQUENCE</scope>
    <source>
        <strain evidence="5">ARSEF 14590</strain>
    </source>
</reference>
<evidence type="ECO:0000256" key="1">
    <source>
        <dbReference type="SAM" id="MobiDB-lite"/>
    </source>
</evidence>
<feature type="signal peptide" evidence="3">
    <location>
        <begin position="1"/>
        <end position="24"/>
    </location>
</feature>
<feature type="compositionally biased region" description="Basic and acidic residues" evidence="1">
    <location>
        <begin position="340"/>
        <end position="349"/>
    </location>
</feature>
<keyword evidence="2" id="KW-0812">Transmembrane</keyword>
<accession>A0AAJ0FTC8</accession>
<dbReference type="PANTHER" id="PTHR40622:SF1">
    <property type="match status" value="1"/>
</dbReference>
<keyword evidence="3" id="KW-0732">Signal</keyword>
<feature type="compositionally biased region" description="Basic residues" evidence="1">
    <location>
        <begin position="242"/>
        <end position="251"/>
    </location>
</feature>
<sequence>MLLQPLAFAVAAAAFVIVPELSEADENAFKALPIHDTASSQPIPDDSHLVSLPCKQCDGRDSSLKLNFSVVDDVRLLVNGFEVYPNADPWHGDLAASVQSAGNESPKQKLGYSLAIGHAPAMGWHSHLELLNVQLRIIEVGERFVDGVPAVNVQLLKAPTNEIVVTGIDTTMNKDSSGCKSMMCQAKNAMADAFRSLKGFRPFKGCHRRPHHGQDKSPQSSGSKRPQPSDSLFSDQVAGAPSKHRRPPHNFRHRHEWGRLLTNIVAQVFLPVLMGITAGVGVALFAMAVCSLFFRLTALARGKRENGLSFCPCSRKQTIRIADEEATASEKAGLMGDDEVPPHYEDYKN</sequence>
<feature type="compositionally biased region" description="Polar residues" evidence="1">
    <location>
        <begin position="216"/>
        <end position="234"/>
    </location>
</feature>
<name>A0AAJ0FTC8_9HYPO</name>
<organism evidence="5 6">
    <name type="scientific">Conoideocrella luteorostrata</name>
    <dbReference type="NCBI Taxonomy" id="1105319"/>
    <lineage>
        <taxon>Eukaryota</taxon>
        <taxon>Fungi</taxon>
        <taxon>Dikarya</taxon>
        <taxon>Ascomycota</taxon>
        <taxon>Pezizomycotina</taxon>
        <taxon>Sordariomycetes</taxon>
        <taxon>Hypocreomycetidae</taxon>
        <taxon>Hypocreales</taxon>
        <taxon>Clavicipitaceae</taxon>
        <taxon>Conoideocrella</taxon>
    </lineage>
</organism>
<keyword evidence="6" id="KW-1185">Reference proteome</keyword>
<feature type="region of interest" description="Disordered" evidence="1">
    <location>
        <begin position="205"/>
        <end position="251"/>
    </location>
</feature>
<comment type="caution">
    <text evidence="5">The sequence shown here is derived from an EMBL/GenBank/DDBJ whole genome shotgun (WGS) entry which is preliminary data.</text>
</comment>
<keyword evidence="2" id="KW-0472">Membrane</keyword>
<dbReference type="EMBL" id="JASWJB010000385">
    <property type="protein sequence ID" value="KAK2590894.1"/>
    <property type="molecule type" value="Genomic_DNA"/>
</dbReference>
<evidence type="ECO:0000313" key="6">
    <source>
        <dbReference type="Proteomes" id="UP001251528"/>
    </source>
</evidence>
<feature type="region of interest" description="Disordered" evidence="1">
    <location>
        <begin position="330"/>
        <end position="349"/>
    </location>
</feature>
<evidence type="ECO:0000256" key="3">
    <source>
        <dbReference type="SAM" id="SignalP"/>
    </source>
</evidence>
<gene>
    <name evidence="5" type="ORF">QQS21_011418</name>
</gene>
<dbReference type="InterPro" id="IPR056145">
    <property type="entry name" value="DUF7728"/>
</dbReference>
<keyword evidence="2" id="KW-1133">Transmembrane helix</keyword>
<proteinExistence type="predicted"/>
<feature type="chain" id="PRO_5042473590" description="DUF7728 domain-containing protein" evidence="3">
    <location>
        <begin position="25"/>
        <end position="349"/>
    </location>
</feature>
<dbReference type="AlphaFoldDB" id="A0AAJ0FTC8"/>
<evidence type="ECO:0000256" key="2">
    <source>
        <dbReference type="SAM" id="Phobius"/>
    </source>
</evidence>
<evidence type="ECO:0000313" key="5">
    <source>
        <dbReference type="EMBL" id="KAK2590894.1"/>
    </source>
</evidence>
<feature type="domain" description="DUF7728" evidence="4">
    <location>
        <begin position="58"/>
        <end position="172"/>
    </location>
</feature>
<dbReference type="PANTHER" id="PTHR40622">
    <property type="match status" value="1"/>
</dbReference>
<protein>
    <recommendedName>
        <fullName evidence="4">DUF7728 domain-containing protein</fullName>
    </recommendedName>
</protein>
<evidence type="ECO:0000259" key="4">
    <source>
        <dbReference type="Pfam" id="PF24854"/>
    </source>
</evidence>
<dbReference type="Proteomes" id="UP001251528">
    <property type="component" value="Unassembled WGS sequence"/>
</dbReference>
<dbReference type="Pfam" id="PF24854">
    <property type="entry name" value="DUF7728"/>
    <property type="match status" value="1"/>
</dbReference>